<feature type="domain" description="PPIase FKBP-type" evidence="7">
    <location>
        <begin position="33"/>
        <end position="119"/>
    </location>
</feature>
<dbReference type="InterPro" id="IPR001179">
    <property type="entry name" value="PPIase_FKBP_dom"/>
</dbReference>
<evidence type="ECO:0000256" key="6">
    <source>
        <dbReference type="RuleBase" id="RU003915"/>
    </source>
</evidence>
<dbReference type="EMBL" id="QFNY01000290">
    <property type="protein sequence ID" value="PZO98429.1"/>
    <property type="molecule type" value="Genomic_DNA"/>
</dbReference>
<evidence type="ECO:0000256" key="3">
    <source>
        <dbReference type="ARBA" id="ARBA00023110"/>
    </source>
</evidence>
<protein>
    <recommendedName>
        <fullName evidence="6">Peptidyl-prolyl cis-trans isomerase</fullName>
        <ecNumber evidence="6">5.2.1.8</ecNumber>
    </recommendedName>
</protein>
<dbReference type="InterPro" id="IPR046357">
    <property type="entry name" value="PPIase_dom_sf"/>
</dbReference>
<organism evidence="8 10">
    <name type="scientific">Corynebacterium urealyticum</name>
    <dbReference type="NCBI Taxonomy" id="43771"/>
    <lineage>
        <taxon>Bacteria</taxon>
        <taxon>Bacillati</taxon>
        <taxon>Actinomycetota</taxon>
        <taxon>Actinomycetes</taxon>
        <taxon>Mycobacteriales</taxon>
        <taxon>Corynebacteriaceae</taxon>
        <taxon>Corynebacterium</taxon>
    </lineage>
</organism>
<evidence type="ECO:0000313" key="10">
    <source>
        <dbReference type="Proteomes" id="UP000249451"/>
    </source>
</evidence>
<dbReference type="AlphaFoldDB" id="A0A2W5B179"/>
<evidence type="ECO:0000313" key="11">
    <source>
        <dbReference type="Proteomes" id="UP000324726"/>
    </source>
</evidence>
<evidence type="ECO:0000256" key="2">
    <source>
        <dbReference type="ARBA" id="ARBA00006577"/>
    </source>
</evidence>
<evidence type="ECO:0000259" key="7">
    <source>
        <dbReference type="PROSITE" id="PS50059"/>
    </source>
</evidence>
<comment type="caution">
    <text evidence="8">The sequence shown here is derived from an EMBL/GenBank/DDBJ whole genome shotgun (WGS) entry which is preliminary data.</text>
</comment>
<evidence type="ECO:0000313" key="8">
    <source>
        <dbReference type="EMBL" id="PZO98429.1"/>
    </source>
</evidence>
<proteinExistence type="inferred from homology"/>
<name>A0A2W5B179_9CORY</name>
<gene>
    <name evidence="8" type="ORF">DI609_10720</name>
    <name evidence="9" type="ORF">FYJ87_07915</name>
</gene>
<comment type="similarity">
    <text evidence="2 6">Belongs to the FKBP-type PPIase family.</text>
</comment>
<evidence type="ECO:0000313" key="9">
    <source>
        <dbReference type="EMBL" id="TYR20828.1"/>
    </source>
</evidence>
<dbReference type="Proteomes" id="UP000324726">
    <property type="component" value="Unassembled WGS sequence"/>
</dbReference>
<dbReference type="EMBL" id="VSZI01000001">
    <property type="protein sequence ID" value="TYR20828.1"/>
    <property type="molecule type" value="Genomic_DNA"/>
</dbReference>
<keyword evidence="3 5" id="KW-0697">Rotamase</keyword>
<comment type="catalytic activity">
    <reaction evidence="1 5 6">
        <text>[protein]-peptidylproline (omega=180) = [protein]-peptidylproline (omega=0)</text>
        <dbReference type="Rhea" id="RHEA:16237"/>
        <dbReference type="Rhea" id="RHEA-COMP:10747"/>
        <dbReference type="Rhea" id="RHEA-COMP:10748"/>
        <dbReference type="ChEBI" id="CHEBI:83833"/>
        <dbReference type="ChEBI" id="CHEBI:83834"/>
        <dbReference type="EC" id="5.2.1.8"/>
    </reaction>
</comment>
<dbReference type="EC" id="5.2.1.8" evidence="6"/>
<dbReference type="GO" id="GO:0003755">
    <property type="term" value="F:peptidyl-prolyl cis-trans isomerase activity"/>
    <property type="evidence" value="ECO:0007669"/>
    <property type="project" value="UniProtKB-UniRule"/>
</dbReference>
<accession>A0A2W5B179</accession>
<dbReference type="RefSeq" id="WP_012360792.1">
    <property type="nucleotide sequence ID" value="NZ_CP065982.1"/>
</dbReference>
<dbReference type="Pfam" id="PF00254">
    <property type="entry name" value="FKBP_C"/>
    <property type="match status" value="1"/>
</dbReference>
<reference evidence="8 10" key="1">
    <citation type="submission" date="2017-11" db="EMBL/GenBank/DDBJ databases">
        <title>Infants hospitalized years apart are colonized by the same room-sourced microbial strains.</title>
        <authorList>
            <person name="Brooks B."/>
            <person name="Olm M.R."/>
            <person name="Firek B.A."/>
            <person name="Baker R."/>
            <person name="Thomas B.C."/>
            <person name="Morowitz M.J."/>
            <person name="Banfield J.F."/>
        </authorList>
    </citation>
    <scope>NUCLEOTIDE SEQUENCE [LARGE SCALE GENOMIC DNA]</scope>
    <source>
        <strain evidence="8">S2_012_000_R3_87</strain>
    </source>
</reference>
<dbReference type="OMA" id="EQFDASW"/>
<dbReference type="PANTHER" id="PTHR43811:SF19">
    <property type="entry name" value="39 KDA FK506-BINDING NUCLEAR PROTEIN"/>
    <property type="match status" value="1"/>
</dbReference>
<evidence type="ECO:0000256" key="4">
    <source>
        <dbReference type="ARBA" id="ARBA00023235"/>
    </source>
</evidence>
<keyword evidence="4 5" id="KW-0413">Isomerase</keyword>
<dbReference type="GeneID" id="60604330"/>
<dbReference type="PANTHER" id="PTHR43811">
    <property type="entry name" value="FKBP-TYPE PEPTIDYL-PROLYL CIS-TRANS ISOMERASE FKPA"/>
    <property type="match status" value="1"/>
</dbReference>
<dbReference type="SUPFAM" id="SSF54534">
    <property type="entry name" value="FKBP-like"/>
    <property type="match status" value="1"/>
</dbReference>
<dbReference type="Gene3D" id="3.10.50.40">
    <property type="match status" value="1"/>
</dbReference>
<evidence type="ECO:0000256" key="1">
    <source>
        <dbReference type="ARBA" id="ARBA00000971"/>
    </source>
</evidence>
<sequence>MSKPQIDAGSGPAPEELVIEDLVVGDGAEAVPGGMVEVHYVGVDFETGQEFDSSWDRGESIQFPLSGLIAGWQEGIPGMKTGGRRKLTIPPALAYGPAGTPHPLAGRTLVFVIDLIDAK</sequence>
<dbReference type="Proteomes" id="UP000249451">
    <property type="component" value="Unassembled WGS sequence"/>
</dbReference>
<evidence type="ECO:0000256" key="5">
    <source>
        <dbReference type="PROSITE-ProRule" id="PRU00277"/>
    </source>
</evidence>
<dbReference type="PROSITE" id="PS50059">
    <property type="entry name" value="FKBP_PPIASE"/>
    <property type="match status" value="1"/>
</dbReference>
<reference evidence="9 11" key="2">
    <citation type="submission" date="2019-08" db="EMBL/GenBank/DDBJ databases">
        <title>Draft genome of C. urealyticum strain VH4248.</title>
        <authorList>
            <person name="Navas J."/>
        </authorList>
    </citation>
    <scope>NUCLEOTIDE SEQUENCE [LARGE SCALE GENOMIC DNA]</scope>
    <source>
        <strain evidence="9 11">VH4248</strain>
    </source>
</reference>